<accession>A0A7V2T0Q3</accession>
<reference evidence="3" key="1">
    <citation type="journal article" date="2020" name="mSystems">
        <title>Genome- and Community-Level Interaction Insights into Carbon Utilization and Element Cycling Functions of Hydrothermarchaeota in Hydrothermal Sediment.</title>
        <authorList>
            <person name="Zhou Z."/>
            <person name="Liu Y."/>
            <person name="Xu W."/>
            <person name="Pan J."/>
            <person name="Luo Z.H."/>
            <person name="Li M."/>
        </authorList>
    </citation>
    <scope>NUCLEOTIDE SEQUENCE [LARGE SCALE GENOMIC DNA]</scope>
    <source>
        <strain evidence="3">HyVt-493</strain>
    </source>
</reference>
<dbReference type="Proteomes" id="UP000885750">
    <property type="component" value="Unassembled WGS sequence"/>
</dbReference>
<dbReference type="AlphaFoldDB" id="A0A7V2T0Q3"/>
<dbReference type="EMBL" id="DRMS01000054">
    <property type="protein sequence ID" value="HFC91473.1"/>
    <property type="molecule type" value="Genomic_DNA"/>
</dbReference>
<dbReference type="Pfam" id="PF12770">
    <property type="entry name" value="CHAT"/>
    <property type="match status" value="1"/>
</dbReference>
<organism evidence="3">
    <name type="scientific">Leucothrix mucor</name>
    <dbReference type="NCBI Taxonomy" id="45248"/>
    <lineage>
        <taxon>Bacteria</taxon>
        <taxon>Pseudomonadati</taxon>
        <taxon>Pseudomonadota</taxon>
        <taxon>Gammaproteobacteria</taxon>
        <taxon>Thiotrichales</taxon>
        <taxon>Thiotrichaceae</taxon>
        <taxon>Leucothrix</taxon>
    </lineage>
</organism>
<feature type="transmembrane region" description="Helical" evidence="1">
    <location>
        <begin position="402"/>
        <end position="426"/>
    </location>
</feature>
<gene>
    <name evidence="3" type="ORF">ENJ51_01525</name>
</gene>
<name>A0A7V2T0Q3_LEUMU</name>
<evidence type="ECO:0000259" key="2">
    <source>
        <dbReference type="Pfam" id="PF12770"/>
    </source>
</evidence>
<sequence length="430" mass="48400">MDRYLNFDLEISRRSTQYQARVIASPNGEARNRFDFPFAQQELDQIINDFSQTRSFILNENGTSSDNSKPSVSDIANKIRQFGETLFNAVFQKSIGETYRESKVTADSKKAGLRIRLRFPENPELINIPWEFLFDDRTYSFLTLSGNTSIVRYMELSIGAKSLQITPPLRVLVVISDPKDYPPLNVAKERDKIQQALTSLEQKQRIKLDIIEHATLHKITQSISEHHCHIIHFIGHGDFNEERNEGVLVTEDDKGNGLQVSSQRIATIIEGSRSTRLIVLNACEGGITSLENIFSGVAQSVVKKGVPAVLAMQYVITDKSAIVFSETFYNALSQGSPVDTSLSLARLAIYNQPNEVEFGTAALYMRAKSGRLFGKDKKKFKPNNHKFSLDNKKEKRSHKITLVIFTVTTLVVLIASGFAVVLYNILTIFI</sequence>
<evidence type="ECO:0000256" key="1">
    <source>
        <dbReference type="SAM" id="Phobius"/>
    </source>
</evidence>
<protein>
    <submittedName>
        <fullName evidence="3">CHAT domain-containing protein</fullName>
    </submittedName>
</protein>
<evidence type="ECO:0000313" key="3">
    <source>
        <dbReference type="EMBL" id="HFC91473.1"/>
    </source>
</evidence>
<proteinExistence type="predicted"/>
<comment type="caution">
    <text evidence="3">The sequence shown here is derived from an EMBL/GenBank/DDBJ whole genome shotgun (WGS) entry which is preliminary data.</text>
</comment>
<feature type="domain" description="CHAT" evidence="2">
    <location>
        <begin position="82"/>
        <end position="355"/>
    </location>
</feature>
<keyword evidence="1" id="KW-1133">Transmembrane helix</keyword>
<keyword evidence="1" id="KW-0812">Transmembrane</keyword>
<keyword evidence="1" id="KW-0472">Membrane</keyword>
<dbReference type="InterPro" id="IPR024983">
    <property type="entry name" value="CHAT_dom"/>
</dbReference>